<name>A0A1A9X4T1_9MUSC</name>
<feature type="transmembrane region" description="Helical" evidence="1">
    <location>
        <begin position="49"/>
        <end position="67"/>
    </location>
</feature>
<reference evidence="3" key="1">
    <citation type="submission" date="2014-03" db="EMBL/GenBank/DDBJ databases">
        <authorList>
            <person name="Aksoy S."/>
            <person name="Warren W."/>
            <person name="Wilson R.K."/>
        </authorList>
    </citation>
    <scope>NUCLEOTIDE SEQUENCE [LARGE SCALE GENOMIC DNA]</scope>
    <source>
        <strain evidence="3">IAEA</strain>
    </source>
</reference>
<reference evidence="2" key="2">
    <citation type="submission" date="2020-05" db="UniProtKB">
        <authorList>
            <consortium name="EnsemblMetazoa"/>
        </authorList>
    </citation>
    <scope>IDENTIFICATION</scope>
    <source>
        <strain evidence="2">IAEA</strain>
    </source>
</reference>
<keyword evidence="1" id="KW-1133">Transmembrane helix</keyword>
<dbReference type="EnsemblMetazoa" id="GBRI044287-RA">
    <property type="protein sequence ID" value="GBRI044287-PA"/>
    <property type="gene ID" value="GBRI044287"/>
</dbReference>
<organism evidence="2 3">
    <name type="scientific">Glossina brevipalpis</name>
    <dbReference type="NCBI Taxonomy" id="37001"/>
    <lineage>
        <taxon>Eukaryota</taxon>
        <taxon>Metazoa</taxon>
        <taxon>Ecdysozoa</taxon>
        <taxon>Arthropoda</taxon>
        <taxon>Hexapoda</taxon>
        <taxon>Insecta</taxon>
        <taxon>Pterygota</taxon>
        <taxon>Neoptera</taxon>
        <taxon>Endopterygota</taxon>
        <taxon>Diptera</taxon>
        <taxon>Brachycera</taxon>
        <taxon>Muscomorpha</taxon>
        <taxon>Hippoboscoidea</taxon>
        <taxon>Glossinidae</taxon>
        <taxon>Glossina</taxon>
    </lineage>
</organism>
<evidence type="ECO:0000313" key="2">
    <source>
        <dbReference type="EnsemblMetazoa" id="GBRI044287-PA"/>
    </source>
</evidence>
<evidence type="ECO:0000256" key="1">
    <source>
        <dbReference type="SAM" id="Phobius"/>
    </source>
</evidence>
<protein>
    <submittedName>
        <fullName evidence="2">Uncharacterized protein</fullName>
    </submittedName>
</protein>
<keyword evidence="1" id="KW-0472">Membrane</keyword>
<proteinExistence type="predicted"/>
<evidence type="ECO:0000313" key="3">
    <source>
        <dbReference type="Proteomes" id="UP000091820"/>
    </source>
</evidence>
<keyword evidence="3" id="KW-1185">Reference proteome</keyword>
<sequence>MENIDWITKIITISFNVRTNHHTTLQLNLKSSQFMLHIILGFEQRNGTIIYATLHIIHAWLFSLVIATTDSTRVHFRLVDGESFELIKVCLVELMSTKASSQVRKAFIRLP</sequence>
<keyword evidence="1" id="KW-0812">Transmembrane</keyword>
<dbReference type="AlphaFoldDB" id="A0A1A9X4T1"/>
<accession>A0A1A9X4T1</accession>
<dbReference type="Proteomes" id="UP000091820">
    <property type="component" value="Unassembled WGS sequence"/>
</dbReference>
<dbReference type="VEuPathDB" id="VectorBase:GBRI044287"/>